<evidence type="ECO:0000313" key="5">
    <source>
        <dbReference type="Proteomes" id="UP000193484"/>
    </source>
</evidence>
<evidence type="ECO:0000256" key="2">
    <source>
        <dbReference type="SAM" id="Phobius"/>
    </source>
</evidence>
<feature type="domain" description="LytR/CpsA/Psr regulator C-terminal" evidence="3">
    <location>
        <begin position="75"/>
        <end position="169"/>
    </location>
</feature>
<protein>
    <recommendedName>
        <fullName evidence="3">LytR/CpsA/Psr regulator C-terminal domain-containing protein</fullName>
    </recommendedName>
</protein>
<dbReference type="InterPro" id="IPR027381">
    <property type="entry name" value="LytR/CpsA/Psr_C"/>
</dbReference>
<evidence type="ECO:0000256" key="1">
    <source>
        <dbReference type="SAM" id="MobiDB-lite"/>
    </source>
</evidence>
<sequence>MGAMNERVPDSSGLPLRAMVMVLLFLGGIFLLVAIQNMASDGGSGDQAAATTTSSSATATSEAPSTSAEPAPKADVRVYNISEVAGAAARVSDLLTEQHWTVTETGNLAELVGPEGPPELPGVTVDTVYWGPTEGEQQAAEQIGELLHAPVAERTPEIAHQPPGVIVVVTG</sequence>
<keyword evidence="2" id="KW-0812">Transmembrane</keyword>
<dbReference type="AlphaFoldDB" id="A0A1X1RD18"/>
<dbReference type="Pfam" id="PF13399">
    <property type="entry name" value="LytR_C"/>
    <property type="match status" value="1"/>
</dbReference>
<keyword evidence="2" id="KW-1133">Transmembrane helix</keyword>
<comment type="caution">
    <text evidence="4">The sequence shown here is derived from an EMBL/GenBank/DDBJ whole genome shotgun (WGS) entry which is preliminary data.</text>
</comment>
<name>A0A1X1RD18_MYCFA</name>
<organism evidence="4 5">
    <name type="scientific">Mycolicibacterium fallax</name>
    <name type="common">Mycobacterium fallax</name>
    <dbReference type="NCBI Taxonomy" id="1793"/>
    <lineage>
        <taxon>Bacteria</taxon>
        <taxon>Bacillati</taxon>
        <taxon>Actinomycetota</taxon>
        <taxon>Actinomycetes</taxon>
        <taxon>Mycobacteriales</taxon>
        <taxon>Mycobacteriaceae</taxon>
        <taxon>Mycolicibacterium</taxon>
    </lineage>
</organism>
<evidence type="ECO:0000313" key="4">
    <source>
        <dbReference type="EMBL" id="ORV03167.1"/>
    </source>
</evidence>
<reference evidence="4 5" key="1">
    <citation type="submission" date="2016-01" db="EMBL/GenBank/DDBJ databases">
        <title>The new phylogeny of the genus Mycobacterium.</title>
        <authorList>
            <person name="Tarcisio F."/>
            <person name="Conor M."/>
            <person name="Antonella G."/>
            <person name="Elisabetta G."/>
            <person name="Giulia F.S."/>
            <person name="Sara T."/>
            <person name="Anna F."/>
            <person name="Clotilde B."/>
            <person name="Roberto B."/>
            <person name="Veronica D.S."/>
            <person name="Fabio R."/>
            <person name="Monica P."/>
            <person name="Olivier J."/>
            <person name="Enrico T."/>
            <person name="Nicola S."/>
        </authorList>
    </citation>
    <scope>NUCLEOTIDE SEQUENCE [LARGE SCALE GENOMIC DNA]</scope>
    <source>
        <strain evidence="4 5">DSM 44179</strain>
    </source>
</reference>
<feature type="region of interest" description="Disordered" evidence="1">
    <location>
        <begin position="42"/>
        <end position="72"/>
    </location>
</feature>
<keyword evidence="5" id="KW-1185">Reference proteome</keyword>
<feature type="compositionally biased region" description="Low complexity" evidence="1">
    <location>
        <begin position="48"/>
        <end position="71"/>
    </location>
</feature>
<dbReference type="EMBL" id="LQOJ01000039">
    <property type="protein sequence ID" value="ORV03167.1"/>
    <property type="molecule type" value="Genomic_DNA"/>
</dbReference>
<accession>A0A1X1RD18</accession>
<gene>
    <name evidence="4" type="ORF">AWC04_11070</name>
</gene>
<dbReference type="STRING" id="1793.AWC04_11070"/>
<keyword evidence="2" id="KW-0472">Membrane</keyword>
<evidence type="ECO:0000259" key="3">
    <source>
        <dbReference type="Pfam" id="PF13399"/>
    </source>
</evidence>
<dbReference type="Proteomes" id="UP000193484">
    <property type="component" value="Unassembled WGS sequence"/>
</dbReference>
<feature type="transmembrane region" description="Helical" evidence="2">
    <location>
        <begin position="14"/>
        <end position="35"/>
    </location>
</feature>
<proteinExistence type="predicted"/>
<dbReference type="Gene3D" id="3.30.70.2390">
    <property type="match status" value="1"/>
</dbReference>